<evidence type="ECO:0000313" key="1">
    <source>
        <dbReference type="EMBL" id="GJS74221.1"/>
    </source>
</evidence>
<evidence type="ECO:0000313" key="2">
    <source>
        <dbReference type="Proteomes" id="UP001151760"/>
    </source>
</evidence>
<organism evidence="1 2">
    <name type="scientific">Tanacetum coccineum</name>
    <dbReference type="NCBI Taxonomy" id="301880"/>
    <lineage>
        <taxon>Eukaryota</taxon>
        <taxon>Viridiplantae</taxon>
        <taxon>Streptophyta</taxon>
        <taxon>Embryophyta</taxon>
        <taxon>Tracheophyta</taxon>
        <taxon>Spermatophyta</taxon>
        <taxon>Magnoliopsida</taxon>
        <taxon>eudicotyledons</taxon>
        <taxon>Gunneridae</taxon>
        <taxon>Pentapetalae</taxon>
        <taxon>asterids</taxon>
        <taxon>campanulids</taxon>
        <taxon>Asterales</taxon>
        <taxon>Asteraceae</taxon>
        <taxon>Asteroideae</taxon>
        <taxon>Anthemideae</taxon>
        <taxon>Anthemidinae</taxon>
        <taxon>Tanacetum</taxon>
    </lineage>
</organism>
<feature type="non-terminal residue" evidence="1">
    <location>
        <position position="1"/>
    </location>
</feature>
<dbReference type="EMBL" id="BQNB010010214">
    <property type="protein sequence ID" value="GJS74221.1"/>
    <property type="molecule type" value="Genomic_DNA"/>
</dbReference>
<dbReference type="Proteomes" id="UP001151760">
    <property type="component" value="Unassembled WGS sequence"/>
</dbReference>
<name>A0ABQ4YAR8_9ASTR</name>
<proteinExistence type="predicted"/>
<accession>A0ABQ4YAR8</accession>
<gene>
    <name evidence="1" type="ORF">Tco_0707062</name>
</gene>
<reference evidence="1" key="2">
    <citation type="submission" date="2022-01" db="EMBL/GenBank/DDBJ databases">
        <authorList>
            <person name="Yamashiro T."/>
            <person name="Shiraishi A."/>
            <person name="Satake H."/>
            <person name="Nakayama K."/>
        </authorList>
    </citation>
    <scope>NUCLEOTIDE SEQUENCE</scope>
</reference>
<reference evidence="1" key="1">
    <citation type="journal article" date="2022" name="Int. J. Mol. Sci.">
        <title>Draft Genome of Tanacetum Coccineum: Genomic Comparison of Closely Related Tanacetum-Family Plants.</title>
        <authorList>
            <person name="Yamashiro T."/>
            <person name="Shiraishi A."/>
            <person name="Nakayama K."/>
            <person name="Satake H."/>
        </authorList>
    </citation>
    <scope>NUCLEOTIDE SEQUENCE</scope>
</reference>
<sequence>KVHAKAVSNWNVTWTNPKGHKGPVDICQPFPLQEKEGRLTIPVSNHDIFLTMAILSVFTVKVEKKFGMLLLLNQHKLFNLDGDDIIDFRVALRISVKELYMLKFDPKGVIYEDKQNHKRLMRDDELYMFSDGTLTSVRKTLHYRLMNFWIGYNDDMPKRKWTKKDQFRSNIMVNMIDKQLLERRIMRSLEVLVGGSKTETDRRLLQRTV</sequence>
<comment type="caution">
    <text evidence="1">The sequence shown here is derived from an EMBL/GenBank/DDBJ whole genome shotgun (WGS) entry which is preliminary data.</text>
</comment>
<protein>
    <submittedName>
        <fullName evidence="1">Uncharacterized protein</fullName>
    </submittedName>
</protein>
<keyword evidence="2" id="KW-1185">Reference proteome</keyword>